<dbReference type="Proteomes" id="UP000657574">
    <property type="component" value="Unassembled WGS sequence"/>
</dbReference>
<feature type="binding site" evidence="3">
    <location>
        <position position="46"/>
    </location>
    <ligand>
        <name>ATP</name>
        <dbReference type="ChEBI" id="CHEBI:30616"/>
    </ligand>
</feature>
<dbReference type="PROSITE" id="PS00108">
    <property type="entry name" value="PROTEIN_KINASE_ST"/>
    <property type="match status" value="1"/>
</dbReference>
<comment type="caution">
    <text evidence="6">The sequence shown here is derived from an EMBL/GenBank/DDBJ whole genome shotgun (WGS) entry which is preliminary data.</text>
</comment>
<feature type="compositionally biased region" description="Pro residues" evidence="4">
    <location>
        <begin position="294"/>
        <end position="321"/>
    </location>
</feature>
<dbReference type="GO" id="GO:0004672">
    <property type="term" value="F:protein kinase activity"/>
    <property type="evidence" value="ECO:0007669"/>
    <property type="project" value="InterPro"/>
</dbReference>
<dbReference type="InterPro" id="IPR051200">
    <property type="entry name" value="Host-pathogen_enzymatic-act"/>
</dbReference>
<evidence type="ECO:0000313" key="7">
    <source>
        <dbReference type="Proteomes" id="UP000657574"/>
    </source>
</evidence>
<organism evidence="6 7">
    <name type="scientific">Streptomyces brasiliensis</name>
    <dbReference type="NCBI Taxonomy" id="1954"/>
    <lineage>
        <taxon>Bacteria</taxon>
        <taxon>Bacillati</taxon>
        <taxon>Actinomycetota</taxon>
        <taxon>Actinomycetes</taxon>
        <taxon>Kitasatosporales</taxon>
        <taxon>Streptomycetaceae</taxon>
        <taxon>Streptomyces</taxon>
    </lineage>
</organism>
<dbReference type="PROSITE" id="PS50011">
    <property type="entry name" value="PROTEIN_KINASE_DOM"/>
    <property type="match status" value="1"/>
</dbReference>
<dbReference type="GO" id="GO:0005524">
    <property type="term" value="F:ATP binding"/>
    <property type="evidence" value="ECO:0007669"/>
    <property type="project" value="UniProtKB-UniRule"/>
</dbReference>
<dbReference type="InterPro" id="IPR017441">
    <property type="entry name" value="Protein_kinase_ATP_BS"/>
</dbReference>
<protein>
    <recommendedName>
        <fullName evidence="5">Protein kinase domain-containing protein</fullName>
    </recommendedName>
</protein>
<gene>
    <name evidence="6" type="ORF">GCM10010121_091120</name>
</gene>
<name>A0A917ULC4_9ACTN</name>
<dbReference type="PANTHER" id="PTHR47197">
    <property type="entry name" value="PROTEIN NIRF"/>
    <property type="match status" value="1"/>
</dbReference>
<reference evidence="6" key="1">
    <citation type="journal article" date="2014" name="Int. J. Syst. Evol. Microbiol.">
        <title>Complete genome sequence of Corynebacterium casei LMG S-19264T (=DSM 44701T), isolated from a smear-ripened cheese.</title>
        <authorList>
            <consortium name="US DOE Joint Genome Institute (JGI-PGF)"/>
            <person name="Walter F."/>
            <person name="Albersmeier A."/>
            <person name="Kalinowski J."/>
            <person name="Ruckert C."/>
        </authorList>
    </citation>
    <scope>NUCLEOTIDE SEQUENCE</scope>
    <source>
        <strain evidence="6">JCM 3086</strain>
    </source>
</reference>
<dbReference type="InterPro" id="IPR011009">
    <property type="entry name" value="Kinase-like_dom_sf"/>
</dbReference>
<evidence type="ECO:0000256" key="2">
    <source>
        <dbReference type="ARBA" id="ARBA00022840"/>
    </source>
</evidence>
<proteinExistence type="predicted"/>
<evidence type="ECO:0000256" key="3">
    <source>
        <dbReference type="PROSITE-ProRule" id="PRU10141"/>
    </source>
</evidence>
<reference evidence="6" key="2">
    <citation type="submission" date="2020-09" db="EMBL/GenBank/DDBJ databases">
        <authorList>
            <person name="Sun Q."/>
            <person name="Ohkuma M."/>
        </authorList>
    </citation>
    <scope>NUCLEOTIDE SEQUENCE</scope>
    <source>
        <strain evidence="6">JCM 3086</strain>
    </source>
</reference>
<feature type="region of interest" description="Disordered" evidence="4">
    <location>
        <begin position="291"/>
        <end position="367"/>
    </location>
</feature>
<dbReference type="InterPro" id="IPR015943">
    <property type="entry name" value="WD40/YVTN_repeat-like_dom_sf"/>
</dbReference>
<evidence type="ECO:0000256" key="4">
    <source>
        <dbReference type="SAM" id="MobiDB-lite"/>
    </source>
</evidence>
<dbReference type="Gene3D" id="1.10.510.10">
    <property type="entry name" value="Transferase(Phosphotransferase) domain 1"/>
    <property type="match status" value="1"/>
</dbReference>
<dbReference type="RefSeq" id="WP_189317189.1">
    <property type="nucleotide sequence ID" value="NZ_BMQA01000091.1"/>
</dbReference>
<dbReference type="EMBL" id="BMQA01000091">
    <property type="protein sequence ID" value="GGJ66195.1"/>
    <property type="molecule type" value="Genomic_DNA"/>
</dbReference>
<evidence type="ECO:0000313" key="6">
    <source>
        <dbReference type="EMBL" id="GGJ66195.1"/>
    </source>
</evidence>
<feature type="region of interest" description="Disordered" evidence="4">
    <location>
        <begin position="389"/>
        <end position="411"/>
    </location>
</feature>
<dbReference type="InterPro" id="IPR008271">
    <property type="entry name" value="Ser/Thr_kinase_AS"/>
</dbReference>
<dbReference type="Pfam" id="PF00069">
    <property type="entry name" value="Pkinase"/>
    <property type="match status" value="1"/>
</dbReference>
<keyword evidence="7" id="KW-1185">Reference proteome</keyword>
<keyword evidence="2 3" id="KW-0067">ATP-binding</keyword>
<dbReference type="NCBIfam" id="TIGR02276">
    <property type="entry name" value="beta_rpt_yvtn"/>
    <property type="match status" value="5"/>
</dbReference>
<evidence type="ECO:0000256" key="1">
    <source>
        <dbReference type="ARBA" id="ARBA00022741"/>
    </source>
</evidence>
<dbReference type="AlphaFoldDB" id="A0A917ULC4"/>
<sequence>MSGAQQEAAGRVITGRYRLLRRLGTGGMGRVWLAYDQELACEVALKEIILPPDVPECEVSSRIARARGEARHAARLRNHPHVVTVHDIVEEGGLPWIVMEFVPGAMDLEAVVRERGPLPPGDVARIGLAVLDALLEGHRLGVLHRDVKPANILLTHPGPQPSYPTEGGGRVMLTDYGIALEPSSGEDRLTATLEILGTPRFMAPERANSQPPTPAGDLFSLGATLYYALEGAGPFDRDTALATLSALLFESPSLPRQATELTPVLLELLAKDPADRMDGEEAARRLASIAGQPHPSPLQQPAPSPQVPPPEQPPASKPPRPQESAPPTEILSPAEPEEPAGPPLKPLPHKGDEARLRPRPPRPRNRRARLIAGVALVALAAAGGIYLAQSRSSGPTAPSVSSIRVGKSPGGVAVSPDGRQAYATNYYGPASVSVIDTAANRTVGNPIGVGTKPVGVAVSPDGGRAYTANTGSDSVSVIDTATNRTVGNPIHVGTKPVGVAASPDGRRAYTANYGSDSVSVIDTATNRTVGNPIHVGKTPYGVAVSQDGRWVYTANAGSDSVSVIDTAANRTVGNPIHVGKTPYGVAVSRDGGRAYTANSGSDSVSVIDTATHRTVGNPIHVGGYPVWVAVSRDGRRAYVANAGSDSVSVINTATHRTVGNPINVGGYPVSVAVSPDGRRAYTANEGSASVSVIKF</sequence>
<keyword evidence="1 3" id="KW-0547">Nucleotide-binding</keyword>
<feature type="compositionally biased region" description="Basic residues" evidence="4">
    <location>
        <begin position="357"/>
        <end position="367"/>
    </location>
</feature>
<dbReference type="SMART" id="SM00220">
    <property type="entry name" value="S_TKc"/>
    <property type="match status" value="1"/>
</dbReference>
<dbReference type="PROSITE" id="PS00107">
    <property type="entry name" value="PROTEIN_KINASE_ATP"/>
    <property type="match status" value="1"/>
</dbReference>
<dbReference type="InterPro" id="IPR000719">
    <property type="entry name" value="Prot_kinase_dom"/>
</dbReference>
<feature type="domain" description="Protein kinase" evidence="5">
    <location>
        <begin position="17"/>
        <end position="297"/>
    </location>
</feature>
<dbReference type="SUPFAM" id="SSF56112">
    <property type="entry name" value="Protein kinase-like (PK-like)"/>
    <property type="match status" value="1"/>
</dbReference>
<feature type="compositionally biased region" description="Polar residues" evidence="4">
    <location>
        <begin position="389"/>
        <end position="402"/>
    </location>
</feature>
<dbReference type="InterPro" id="IPR011964">
    <property type="entry name" value="YVTN_b-propeller_repeat"/>
</dbReference>
<accession>A0A917ULC4</accession>
<dbReference type="CDD" id="cd14014">
    <property type="entry name" value="STKc_PknB_like"/>
    <property type="match status" value="1"/>
</dbReference>
<dbReference type="SUPFAM" id="SSF51004">
    <property type="entry name" value="C-terminal (heme d1) domain of cytochrome cd1-nitrite reductase"/>
    <property type="match status" value="1"/>
</dbReference>
<dbReference type="Gene3D" id="2.130.10.10">
    <property type="entry name" value="YVTN repeat-like/Quinoprotein amine dehydrogenase"/>
    <property type="match status" value="3"/>
</dbReference>
<dbReference type="InterPro" id="IPR011048">
    <property type="entry name" value="Haem_d1_sf"/>
</dbReference>
<dbReference type="Gene3D" id="3.30.200.20">
    <property type="entry name" value="Phosphorylase Kinase, domain 1"/>
    <property type="match status" value="1"/>
</dbReference>
<dbReference type="PANTHER" id="PTHR47197:SF3">
    <property type="entry name" value="DIHYDRO-HEME D1 DEHYDROGENASE"/>
    <property type="match status" value="1"/>
</dbReference>
<evidence type="ECO:0000259" key="5">
    <source>
        <dbReference type="PROSITE" id="PS50011"/>
    </source>
</evidence>